<dbReference type="Proteomes" id="UP001320148">
    <property type="component" value="Chromosome"/>
</dbReference>
<organism evidence="2 3">
    <name type="scientific">Desulfoluna limicola</name>
    <dbReference type="NCBI Taxonomy" id="2810562"/>
    <lineage>
        <taxon>Bacteria</taxon>
        <taxon>Pseudomonadati</taxon>
        <taxon>Thermodesulfobacteriota</taxon>
        <taxon>Desulfobacteria</taxon>
        <taxon>Desulfobacterales</taxon>
        <taxon>Desulfolunaceae</taxon>
        <taxon>Desulfoluna</taxon>
    </lineage>
</organism>
<feature type="chain" id="PRO_5045786370" evidence="1">
    <location>
        <begin position="21"/>
        <end position="213"/>
    </location>
</feature>
<name>A0ABN6F094_9BACT</name>
<evidence type="ECO:0000313" key="3">
    <source>
        <dbReference type="Proteomes" id="UP001320148"/>
    </source>
</evidence>
<sequence length="213" mass="23760">MKTFRLLVVSILLLSSPCLAQISAITDTGQEVVLYDDHTWAYVGVNHAASDVIKLDTLHVTKPDNASFLVKGIKVKYGMWMDPKKWALEKQGPNDDSEYMFTLRGEDAYAMIISEQIRIPIKTLKKVAVENARSVAPDIRVIKEGDRVVNGVTVSYMEMGGTIQGIPFTYLGNYYSGKTGSVQVIGYTSQDLVEKYRANIDELINGFTILEQQ</sequence>
<reference evidence="2 3" key="1">
    <citation type="submission" date="2021-02" db="EMBL/GenBank/DDBJ databases">
        <title>Complete genome of Desulfoluna sp. strain ASN36.</title>
        <authorList>
            <person name="Takahashi A."/>
            <person name="Kojima H."/>
            <person name="Fukui M."/>
        </authorList>
    </citation>
    <scope>NUCLEOTIDE SEQUENCE [LARGE SCALE GENOMIC DNA]</scope>
    <source>
        <strain evidence="2 3">ASN36</strain>
    </source>
</reference>
<dbReference type="RefSeq" id="WP_236891448.1">
    <property type="nucleotide sequence ID" value="NZ_AP024488.1"/>
</dbReference>
<evidence type="ECO:0000313" key="2">
    <source>
        <dbReference type="EMBL" id="BCS95173.1"/>
    </source>
</evidence>
<dbReference type="EMBL" id="AP024488">
    <property type="protein sequence ID" value="BCS95173.1"/>
    <property type="molecule type" value="Genomic_DNA"/>
</dbReference>
<proteinExistence type="predicted"/>
<gene>
    <name evidence="2" type="ORF">DSLASN_08050</name>
</gene>
<keyword evidence="1" id="KW-0732">Signal</keyword>
<keyword evidence="3" id="KW-1185">Reference proteome</keyword>
<evidence type="ECO:0000256" key="1">
    <source>
        <dbReference type="SAM" id="SignalP"/>
    </source>
</evidence>
<protein>
    <submittedName>
        <fullName evidence="2">Uncharacterized protein</fullName>
    </submittedName>
</protein>
<accession>A0ABN6F094</accession>
<feature type="signal peptide" evidence="1">
    <location>
        <begin position="1"/>
        <end position="20"/>
    </location>
</feature>